<proteinExistence type="predicted"/>
<dbReference type="RefSeq" id="WP_343862595.1">
    <property type="nucleotide sequence ID" value="NZ_BAAAFD010000020.1"/>
</dbReference>
<dbReference type="Proteomes" id="UP001500359">
    <property type="component" value="Unassembled WGS sequence"/>
</dbReference>
<evidence type="ECO:0000256" key="3">
    <source>
        <dbReference type="SAM" id="Phobius"/>
    </source>
</evidence>
<evidence type="ECO:0000313" key="4">
    <source>
        <dbReference type="EMBL" id="GAA0860202.1"/>
    </source>
</evidence>
<keyword evidence="5" id="KW-1185">Reference proteome</keyword>
<keyword evidence="3" id="KW-1133">Transmembrane helix</keyword>
<feature type="compositionally biased region" description="Basic and acidic residues" evidence="2">
    <location>
        <begin position="135"/>
        <end position="144"/>
    </location>
</feature>
<feature type="region of interest" description="Disordered" evidence="2">
    <location>
        <begin position="106"/>
        <end position="144"/>
    </location>
</feature>
<evidence type="ECO:0000256" key="1">
    <source>
        <dbReference type="SAM" id="Coils"/>
    </source>
</evidence>
<feature type="coiled-coil region" evidence="1">
    <location>
        <begin position="60"/>
        <end position="87"/>
    </location>
</feature>
<gene>
    <name evidence="4" type="ORF">GCM10009114_36460</name>
</gene>
<protein>
    <recommendedName>
        <fullName evidence="6">DUF1043 family protein</fullName>
    </recommendedName>
</protein>
<dbReference type="EMBL" id="BAAAFD010000020">
    <property type="protein sequence ID" value="GAA0860202.1"/>
    <property type="molecule type" value="Genomic_DNA"/>
</dbReference>
<comment type="caution">
    <text evidence="4">The sequence shown here is derived from an EMBL/GenBank/DDBJ whole genome shotgun (WGS) entry which is preliminary data.</text>
</comment>
<keyword evidence="3" id="KW-0472">Membrane</keyword>
<organism evidence="4 5">
    <name type="scientific">Aliiglaciecola litoralis</name>
    <dbReference type="NCBI Taxonomy" id="582857"/>
    <lineage>
        <taxon>Bacteria</taxon>
        <taxon>Pseudomonadati</taxon>
        <taxon>Pseudomonadota</taxon>
        <taxon>Gammaproteobacteria</taxon>
        <taxon>Alteromonadales</taxon>
        <taxon>Alteromonadaceae</taxon>
        <taxon>Aliiglaciecola</taxon>
    </lineage>
</organism>
<evidence type="ECO:0008006" key="6">
    <source>
        <dbReference type="Google" id="ProtNLM"/>
    </source>
</evidence>
<feature type="transmembrane region" description="Helical" evidence="3">
    <location>
        <begin position="6"/>
        <end position="25"/>
    </location>
</feature>
<accession>A0ABN1LU81</accession>
<evidence type="ECO:0000313" key="5">
    <source>
        <dbReference type="Proteomes" id="UP001500359"/>
    </source>
</evidence>
<dbReference type="Pfam" id="PF06295">
    <property type="entry name" value="ZapG-like"/>
    <property type="match status" value="1"/>
</dbReference>
<reference evidence="4 5" key="1">
    <citation type="journal article" date="2019" name="Int. J. Syst. Evol. Microbiol.">
        <title>The Global Catalogue of Microorganisms (GCM) 10K type strain sequencing project: providing services to taxonomists for standard genome sequencing and annotation.</title>
        <authorList>
            <consortium name="The Broad Institute Genomics Platform"/>
            <consortium name="The Broad Institute Genome Sequencing Center for Infectious Disease"/>
            <person name="Wu L."/>
            <person name="Ma J."/>
        </authorList>
    </citation>
    <scope>NUCLEOTIDE SEQUENCE [LARGE SCALE GENOMIC DNA]</scope>
    <source>
        <strain evidence="4 5">JCM 15896</strain>
    </source>
</reference>
<feature type="compositionally biased region" description="Basic and acidic residues" evidence="2">
    <location>
        <begin position="115"/>
        <end position="126"/>
    </location>
</feature>
<keyword evidence="3" id="KW-0812">Transmembrane</keyword>
<name>A0ABN1LU81_9ALTE</name>
<sequence length="144" mass="16302">MDWIVGLLLLLVGMIIGFFISKFISEQKLAEQASKSNDTTVKEMLAQHAADHLSQSREIVSALQTHIEDLSEQLDAYENVLSASQSDNNDNLTFFGEHATVFIRNQQAKQKRKREPAEFQPKDFSSERTGLFTDAKNKQVVDNE</sequence>
<dbReference type="InterPro" id="IPR009386">
    <property type="entry name" value="ZapG-like"/>
</dbReference>
<keyword evidence="1" id="KW-0175">Coiled coil</keyword>
<evidence type="ECO:0000256" key="2">
    <source>
        <dbReference type="SAM" id="MobiDB-lite"/>
    </source>
</evidence>